<protein>
    <recommendedName>
        <fullName evidence="4">RHS repeat-associated core domain-containing protein</fullName>
    </recommendedName>
</protein>
<dbReference type="InterPro" id="IPR050708">
    <property type="entry name" value="T6SS_VgrG/RHS"/>
</dbReference>
<feature type="region of interest" description="Disordered" evidence="1">
    <location>
        <begin position="1207"/>
        <end position="1280"/>
    </location>
</feature>
<keyword evidence="3" id="KW-1185">Reference proteome</keyword>
<dbReference type="NCBIfam" id="TIGR01643">
    <property type="entry name" value="YD_repeat_2x"/>
    <property type="match status" value="3"/>
</dbReference>
<evidence type="ECO:0008006" key="4">
    <source>
        <dbReference type="Google" id="ProtNLM"/>
    </source>
</evidence>
<dbReference type="Proteomes" id="UP001163203">
    <property type="component" value="Chromosome"/>
</dbReference>
<gene>
    <name evidence="2" type="ORF">ORV05_22570</name>
</gene>
<dbReference type="PANTHER" id="PTHR32305:SF17">
    <property type="entry name" value="TRNA NUCLEASE WAPA"/>
    <property type="match status" value="1"/>
</dbReference>
<organism evidence="2 3">
    <name type="scientific">Amycolatopsis cynarae</name>
    <dbReference type="NCBI Taxonomy" id="2995223"/>
    <lineage>
        <taxon>Bacteria</taxon>
        <taxon>Bacillati</taxon>
        <taxon>Actinomycetota</taxon>
        <taxon>Actinomycetes</taxon>
        <taxon>Pseudonocardiales</taxon>
        <taxon>Pseudonocardiaceae</taxon>
        <taxon>Amycolatopsis</taxon>
    </lineage>
</organism>
<dbReference type="InterPro" id="IPR031325">
    <property type="entry name" value="RHS_repeat"/>
</dbReference>
<dbReference type="Gene3D" id="2.180.10.10">
    <property type="entry name" value="RHS repeat-associated core"/>
    <property type="match status" value="2"/>
</dbReference>
<evidence type="ECO:0000313" key="3">
    <source>
        <dbReference type="Proteomes" id="UP001163203"/>
    </source>
</evidence>
<dbReference type="Pfam" id="PF05593">
    <property type="entry name" value="RHS_repeat"/>
    <property type="match status" value="2"/>
</dbReference>
<evidence type="ECO:0000313" key="2">
    <source>
        <dbReference type="EMBL" id="WAL63775.1"/>
    </source>
</evidence>
<dbReference type="Gene3D" id="2.170.16.10">
    <property type="entry name" value="Hedgehog/Intein (Hint) domain"/>
    <property type="match status" value="1"/>
</dbReference>
<feature type="compositionally biased region" description="Basic residues" evidence="1">
    <location>
        <begin position="1258"/>
        <end position="1272"/>
    </location>
</feature>
<dbReference type="PANTHER" id="PTHR32305">
    <property type="match status" value="1"/>
</dbReference>
<sequence>MSRSTRAQRRAQWSRQPRHPTRSRTGLPPLIAAILAPSKTRSLTDLAAGGVRTATTVPVYDSVGRVVRQTESGDGVPDICTSTSYAENLNSWIRNKVSETITSQQVCPAPGTTPTPILTDARTFYDGQTTLGTVTGAGDATRTDSATANNNGTLTFATTGTGTFDASGRPLTVTDALNRTTSLAYTPADSGNLTQTVTTNSLNQTATVNLDPARGLTTSTIDIATHRTDATYDALGRLTAVWLPGHSMAASDPASATAPEAVTTNTLVRTSSMSTYVTSVKIYDALGQLKQTQTAAEGGGRAVSDNFYDSHGWLTASNDRYNTDGAPSTTLISVDPQTVNSRTITTFDAAGRAIDSAAYNGLTLTWHTKTVYGGDRTTVIPPTGGVTTSTLTDIRGHTTETRHYTAQPTVNGSVVTGGTYQATLQAYTPLGQVNKITDADGNVWTSTYDMLGRKIQATDPGTGTTSYTYDLAGQLSTSTDARGQTLAYTYDNLGRKSAEYSGSTSGTKLASWVYDTIQKGKLTSSTRYTPQGNYLVGYGAYDGQGNPTSQTVQLPASETGLAGNYTTKFAFIDAGRIAQVLPVTAGGLPGEWVNTHYDSLGNISAVDGYNAYVAASRYTPYNEPAQYTLGDPGAGSSLTYSLDDQTRRLTHVNFSAQTATPQLDDITYSYDPVGNPTRSVDVQGAAGGPTQTQCYSYGALDRLSQAWTATDNCAGAPSASNVGGTAPYWLSWTFNATGLRTTQTQHALPGATGGDTTTTYTYPAAGAAQSSALTSTATTGPAGNSGTSYTYDAVGNTLTRTLPAGNQTLTWDAENYLATDTTPAGATSYVYDADGNQLVRHDPGSTTLFLPMEELTYNNTSQTIIGTRFYAINGQTIAERVGGANPTFLAGDPHGSMQVDYAFPVDTGTGSVTRRSLDPYGNPLGTITTTANGTTTLSAWPDQHGFLNKPQDGNTGLTDVGARKYDPTTGRFISVDPLLTLSNPQTGNGYTYSADNPLSFSDPSGLIVQIDGHAAWIGGDSDYARAYNAGIARSWASSIAANPYSFVNWTNSMPGDYWVEKAKREAVLRRANEEPHPLVGLNPSAEESAGNGFMNFLGSVGHFLYKASGVEDIQNSCINKFNFVDCLNGIVTTAGWVIPVYGELNAGKVVVDGAIEGANAFLEGERAESAAADAAANCARNSFNGDTPVLMANGEPKRIDQVKVGDTITNSEPDSPRAGPQSHGHPHHRHRPRLRRRHRRHARRPQGDHLNRSPPVLGRHHPRLGRRRRPRPRATAGHLG</sequence>
<dbReference type="NCBIfam" id="TIGR03696">
    <property type="entry name" value="Rhs_assc_core"/>
    <property type="match status" value="1"/>
</dbReference>
<name>A0ABY7AUX2_9PSEU</name>
<dbReference type="EMBL" id="CP113836">
    <property type="protein sequence ID" value="WAL63775.1"/>
    <property type="molecule type" value="Genomic_DNA"/>
</dbReference>
<dbReference type="RefSeq" id="WP_268754018.1">
    <property type="nucleotide sequence ID" value="NZ_CP113836.1"/>
</dbReference>
<proteinExistence type="predicted"/>
<dbReference type="InterPro" id="IPR022385">
    <property type="entry name" value="Rhs_assc_core"/>
</dbReference>
<feature type="compositionally biased region" description="Polar residues" evidence="1">
    <location>
        <begin position="1"/>
        <end position="15"/>
    </location>
</feature>
<feature type="compositionally biased region" description="Basic residues" evidence="1">
    <location>
        <begin position="1224"/>
        <end position="1244"/>
    </location>
</feature>
<reference evidence="2" key="1">
    <citation type="submission" date="2022-11" db="EMBL/GenBank/DDBJ databases">
        <authorList>
            <person name="Mo P."/>
        </authorList>
    </citation>
    <scope>NUCLEOTIDE SEQUENCE</scope>
    <source>
        <strain evidence="2">HUAS 11-8</strain>
    </source>
</reference>
<evidence type="ECO:0000256" key="1">
    <source>
        <dbReference type="SAM" id="MobiDB-lite"/>
    </source>
</evidence>
<accession>A0ABY7AUX2</accession>
<feature type="region of interest" description="Disordered" evidence="1">
    <location>
        <begin position="1"/>
        <end position="27"/>
    </location>
</feature>
<dbReference type="InterPro" id="IPR006530">
    <property type="entry name" value="YD"/>
</dbReference>